<evidence type="ECO:0000259" key="7">
    <source>
        <dbReference type="SMART" id="SM00849"/>
    </source>
</evidence>
<protein>
    <submittedName>
        <fullName evidence="8">Competence protein ComEC</fullName>
    </submittedName>
</protein>
<dbReference type="NCBIfam" id="TIGR00361">
    <property type="entry name" value="ComEC_Rec2"/>
    <property type="match status" value="1"/>
</dbReference>
<dbReference type="RefSeq" id="WP_009559945.1">
    <property type="nucleotide sequence ID" value="NZ_AYZN01000001.1"/>
</dbReference>
<organism evidence="8 9">
    <name type="scientific">Lactobacillus pasteurii DSM 23907 = CRBIP 24.76</name>
    <dbReference type="NCBI Taxonomy" id="1423790"/>
    <lineage>
        <taxon>Bacteria</taxon>
        <taxon>Bacillati</taxon>
        <taxon>Bacillota</taxon>
        <taxon>Bacilli</taxon>
        <taxon>Lactobacillales</taxon>
        <taxon>Lactobacillaceae</taxon>
        <taxon>Lactobacillus</taxon>
    </lineage>
</organism>
<dbReference type="PANTHER" id="PTHR30619:SF7">
    <property type="entry name" value="BETA-LACTAMASE DOMAIN PROTEIN"/>
    <property type="match status" value="1"/>
</dbReference>
<evidence type="ECO:0000256" key="5">
    <source>
        <dbReference type="ARBA" id="ARBA00023136"/>
    </source>
</evidence>
<dbReference type="Pfam" id="PF00753">
    <property type="entry name" value="Lactamase_B"/>
    <property type="match status" value="1"/>
</dbReference>
<dbReference type="eggNOG" id="COG2333">
    <property type="taxonomic scope" value="Bacteria"/>
</dbReference>
<dbReference type="STRING" id="1423790.BN53_04735"/>
<keyword evidence="2" id="KW-1003">Cell membrane</keyword>
<feature type="transmembrane region" description="Helical" evidence="6">
    <location>
        <begin position="240"/>
        <end position="260"/>
    </location>
</feature>
<dbReference type="GO" id="GO:0005886">
    <property type="term" value="C:plasma membrane"/>
    <property type="evidence" value="ECO:0007669"/>
    <property type="project" value="UniProtKB-SubCell"/>
</dbReference>
<feature type="transmembrane region" description="Helical" evidence="6">
    <location>
        <begin position="62"/>
        <end position="79"/>
    </location>
</feature>
<comment type="caution">
    <text evidence="8">The sequence shown here is derived from an EMBL/GenBank/DDBJ whole genome shotgun (WGS) entry which is preliminary data.</text>
</comment>
<dbReference type="InterPro" id="IPR036866">
    <property type="entry name" value="RibonucZ/Hydroxyglut_hydro"/>
</dbReference>
<evidence type="ECO:0000313" key="9">
    <source>
        <dbReference type="Proteomes" id="UP000009311"/>
    </source>
</evidence>
<feature type="transmembrane region" description="Helical" evidence="6">
    <location>
        <begin position="370"/>
        <end position="389"/>
    </location>
</feature>
<dbReference type="InterPro" id="IPR004477">
    <property type="entry name" value="ComEC_N"/>
</dbReference>
<evidence type="ECO:0000256" key="4">
    <source>
        <dbReference type="ARBA" id="ARBA00022989"/>
    </source>
</evidence>
<keyword evidence="9" id="KW-1185">Reference proteome</keyword>
<feature type="transmembrane region" description="Helical" evidence="6">
    <location>
        <begin position="202"/>
        <end position="220"/>
    </location>
</feature>
<dbReference type="SUPFAM" id="SSF56281">
    <property type="entry name" value="Metallo-hydrolase/oxidoreductase"/>
    <property type="match status" value="1"/>
</dbReference>
<dbReference type="PANTHER" id="PTHR30619">
    <property type="entry name" value="DNA INTERNALIZATION/COMPETENCE PROTEIN COMEC/REC2"/>
    <property type="match status" value="1"/>
</dbReference>
<feature type="transmembrane region" description="Helical" evidence="6">
    <location>
        <begin position="38"/>
        <end position="56"/>
    </location>
</feature>
<feature type="transmembrane region" description="Helical" evidence="6">
    <location>
        <begin position="445"/>
        <end position="465"/>
    </location>
</feature>
<dbReference type="InterPro" id="IPR004797">
    <property type="entry name" value="Competence_ComEC/Rec2"/>
</dbReference>
<evidence type="ECO:0000256" key="3">
    <source>
        <dbReference type="ARBA" id="ARBA00022692"/>
    </source>
</evidence>
<feature type="transmembrane region" description="Helical" evidence="6">
    <location>
        <begin position="307"/>
        <end position="327"/>
    </location>
</feature>
<feature type="transmembrane region" description="Helical" evidence="6">
    <location>
        <begin position="12"/>
        <end position="31"/>
    </location>
</feature>
<dbReference type="Gene3D" id="3.60.15.10">
    <property type="entry name" value="Ribonuclease Z/Hydroxyacylglutathione hydrolase-like"/>
    <property type="match status" value="1"/>
</dbReference>
<dbReference type="Pfam" id="PF03772">
    <property type="entry name" value="Competence"/>
    <property type="match status" value="1"/>
</dbReference>
<dbReference type="NCBIfam" id="TIGR00360">
    <property type="entry name" value="ComEC_N-term"/>
    <property type="match status" value="1"/>
</dbReference>
<dbReference type="InterPro" id="IPR035681">
    <property type="entry name" value="ComA-like_MBL"/>
</dbReference>
<feature type="domain" description="Metallo-beta-lactamase" evidence="7">
    <location>
        <begin position="507"/>
        <end position="709"/>
    </location>
</feature>
<dbReference type="Proteomes" id="UP000009311">
    <property type="component" value="Unassembled WGS sequence"/>
</dbReference>
<evidence type="ECO:0000256" key="2">
    <source>
        <dbReference type="ARBA" id="ARBA00022475"/>
    </source>
</evidence>
<feature type="transmembrane region" description="Helical" evidence="6">
    <location>
        <begin position="332"/>
        <end position="350"/>
    </location>
</feature>
<gene>
    <name evidence="8" type="ORF">BN53_04735</name>
</gene>
<evidence type="ECO:0000256" key="1">
    <source>
        <dbReference type="ARBA" id="ARBA00004651"/>
    </source>
</evidence>
<dbReference type="AlphaFoldDB" id="I7LE17"/>
<dbReference type="SMART" id="SM00849">
    <property type="entry name" value="Lactamase_B"/>
    <property type="match status" value="1"/>
</dbReference>
<name>I7LE17_9LACO</name>
<evidence type="ECO:0000313" key="8">
    <source>
        <dbReference type="EMBL" id="CCI85393.1"/>
    </source>
</evidence>
<dbReference type="eggNOG" id="COG0658">
    <property type="taxonomic scope" value="Bacteria"/>
</dbReference>
<comment type="subcellular location">
    <subcellularLocation>
        <location evidence="1">Cell membrane</location>
        <topology evidence="1">Multi-pass membrane protein</topology>
    </subcellularLocation>
</comment>
<reference evidence="8 9" key="1">
    <citation type="submission" date="2012-06" db="EMBL/GenBank/DDBJ databases">
        <title>Draft Genome Sequence of Lactobacillus pasteurii CRBIP 24.76T.</title>
        <authorList>
            <person name="Cousin S."/>
            <person name="Bouchier C."/>
            <person name="Loux V."/>
            <person name="Ma L."/>
            <person name="Creno S."/>
            <person name="Bizet C."/>
            <person name="Clermont D."/>
        </authorList>
    </citation>
    <scope>NUCLEOTIDE SEQUENCE [LARGE SCALE GENOMIC DNA]</scope>
    <source>
        <strain evidence="9">CRBIP 24.76T</strain>
    </source>
</reference>
<dbReference type="CDD" id="cd07731">
    <property type="entry name" value="ComA-like_MBL-fold"/>
    <property type="match status" value="1"/>
</dbReference>
<dbReference type="EMBL" id="CAKD01000021">
    <property type="protein sequence ID" value="CCI85393.1"/>
    <property type="molecule type" value="Genomic_DNA"/>
</dbReference>
<dbReference type="InterPro" id="IPR001279">
    <property type="entry name" value="Metallo-B-lactamas"/>
</dbReference>
<dbReference type="InterPro" id="IPR052159">
    <property type="entry name" value="Competence_DNA_uptake"/>
</dbReference>
<keyword evidence="4 6" id="KW-1133">Transmembrane helix</keyword>
<feature type="transmembrane region" description="Helical" evidence="6">
    <location>
        <begin position="272"/>
        <end position="295"/>
    </location>
</feature>
<dbReference type="GO" id="GO:0030420">
    <property type="term" value="P:establishment of competence for transformation"/>
    <property type="evidence" value="ECO:0007669"/>
    <property type="project" value="InterPro"/>
</dbReference>
<dbReference type="PROSITE" id="PS51257">
    <property type="entry name" value="PROKAR_LIPOPROTEIN"/>
    <property type="match status" value="1"/>
</dbReference>
<dbReference type="PATRIC" id="fig|1423790.3.peg.366"/>
<dbReference type="OrthoDB" id="9761531at2"/>
<feature type="transmembrane region" description="Helical" evidence="6">
    <location>
        <begin position="396"/>
        <end position="417"/>
    </location>
</feature>
<accession>I7LE17</accession>
<sequence length="760" mass="87274">MQVSKINWQFKLTQPGLLFLLAAWLISCSLLIQANFGLAQKIVVLAIALYFLALLLVKYKEMLILILLISLGSCLACSFSNRNRRIYSELTPESKILVYPDQISIKDGWLSGKGHIGRQTVLLAGKVKKQQIAKGRSFYLTNIKGEIRPIDGATNYGEFDYQQYSRDKNIYQRVSFKEAEFIYSKQRWIDKLHQIRYYLQQYFAKMPALLGFFTSELFLAENPSRDTRQILNNYRDLGVIHLLSISGLHVGIYTLIINLICYKLKLTEEEAFVCCLLILLVEIFLSAGQAGFIRASLTYVLGKITKWHGWMFSKLDLLGLTCILHLLLVPKLFLGVGAILSYVLMLGLILTEKLSQFKQSLFLNLLLTPFLLYFFFQINFLTVTFNWIVVPYFNFIVMPIVFVNLFVYAINPAWSLYFEKVLRIFEYEIYEIAQKHWGLITFGKINWWQCIILFLVTIVLILYCCQPKCNLKIKNSLKLGLIAGYIACFVGIHFPLSGQVTFIDVGQGDSILITTPVFRKVYLIDTGGKLNFSNKKIDPQLNRITIPFLKAKGIGKIDGVFVTHQDADHVGDLRELLKQIKVEKLYCAKGLLENKSFKKRIDGVVRNTDIIELLAGMQVNTGKINFEVVYPYVEGQGKNEDSLSLTFVLAKKRWLFTGDLDQAGEKEIIKHQAFKVDYFKLGHHGSKTSSNPEFLQAIAPRMVFISAGRNNRFGHPHQETLLTLSQQRIPWVSTQECGMISWYYNDFDQTKFEFFNRGKK</sequence>
<evidence type="ECO:0000256" key="6">
    <source>
        <dbReference type="SAM" id="Phobius"/>
    </source>
</evidence>
<keyword evidence="3 6" id="KW-0812">Transmembrane</keyword>
<feature type="transmembrane region" description="Helical" evidence="6">
    <location>
        <begin position="477"/>
        <end position="496"/>
    </location>
</feature>
<proteinExistence type="predicted"/>
<keyword evidence="5 6" id="KW-0472">Membrane</keyword>